<dbReference type="SUPFAM" id="SSF52096">
    <property type="entry name" value="ClpP/crotonase"/>
    <property type="match status" value="1"/>
</dbReference>
<evidence type="ECO:0000256" key="4">
    <source>
        <dbReference type="ARBA" id="ARBA00023098"/>
    </source>
</evidence>
<dbReference type="EMBL" id="UINC01026305">
    <property type="protein sequence ID" value="SVB03520.1"/>
    <property type="molecule type" value="Genomic_DNA"/>
</dbReference>
<accession>A0A382APN6</accession>
<keyword evidence="5" id="KW-0413">Isomerase</keyword>
<evidence type="ECO:0000256" key="1">
    <source>
        <dbReference type="ARBA" id="ARBA00005005"/>
    </source>
</evidence>
<evidence type="ECO:0000313" key="6">
    <source>
        <dbReference type="EMBL" id="SVB03520.1"/>
    </source>
</evidence>
<evidence type="ECO:0000256" key="3">
    <source>
        <dbReference type="ARBA" id="ARBA00022832"/>
    </source>
</evidence>
<name>A0A382APN6_9ZZZZ</name>
<dbReference type="PROSITE" id="PS00166">
    <property type="entry name" value="ENOYL_COA_HYDRATASE"/>
    <property type="match status" value="1"/>
</dbReference>
<dbReference type="NCBIfam" id="NF004794">
    <property type="entry name" value="PRK06142.1"/>
    <property type="match status" value="1"/>
</dbReference>
<dbReference type="FunFam" id="1.10.12.10:FF:000004">
    <property type="entry name" value="Delta3,5-delta2,4-dienoyl-CoA isomerase"/>
    <property type="match status" value="1"/>
</dbReference>
<proteinExistence type="inferred from homology"/>
<dbReference type="InterPro" id="IPR001753">
    <property type="entry name" value="Enoyl-CoA_hydra/iso"/>
</dbReference>
<evidence type="ECO:0008006" key="7">
    <source>
        <dbReference type="Google" id="ProtNLM"/>
    </source>
</evidence>
<dbReference type="Pfam" id="PF00378">
    <property type="entry name" value="ECH_1"/>
    <property type="match status" value="1"/>
</dbReference>
<comment type="pathway">
    <text evidence="1">Lipid metabolism; fatty acid beta-oxidation.</text>
</comment>
<dbReference type="GO" id="GO:0006635">
    <property type="term" value="P:fatty acid beta-oxidation"/>
    <property type="evidence" value="ECO:0007669"/>
    <property type="project" value="UniProtKB-UniPathway"/>
</dbReference>
<dbReference type="PANTHER" id="PTHR43149">
    <property type="entry name" value="ENOYL-COA HYDRATASE"/>
    <property type="match status" value="1"/>
</dbReference>
<evidence type="ECO:0000256" key="5">
    <source>
        <dbReference type="ARBA" id="ARBA00023235"/>
    </source>
</evidence>
<dbReference type="InterPro" id="IPR029045">
    <property type="entry name" value="ClpP/crotonase-like_dom_sf"/>
</dbReference>
<reference evidence="6" key="1">
    <citation type="submission" date="2018-05" db="EMBL/GenBank/DDBJ databases">
        <authorList>
            <person name="Lanie J.A."/>
            <person name="Ng W.-L."/>
            <person name="Kazmierczak K.M."/>
            <person name="Andrzejewski T.M."/>
            <person name="Davidsen T.M."/>
            <person name="Wayne K.J."/>
            <person name="Tettelin H."/>
            <person name="Glass J.I."/>
            <person name="Rusch D."/>
            <person name="Podicherti R."/>
            <person name="Tsui H.-C.T."/>
            <person name="Winkler M.E."/>
        </authorList>
    </citation>
    <scope>NUCLEOTIDE SEQUENCE</scope>
</reference>
<comment type="similarity">
    <text evidence="2">Belongs to the enoyl-CoA hydratase/isomerase family.</text>
</comment>
<dbReference type="Gene3D" id="3.90.226.10">
    <property type="entry name" value="2-enoyl-CoA Hydratase, Chain A, domain 1"/>
    <property type="match status" value="1"/>
</dbReference>
<dbReference type="GO" id="GO:0016853">
    <property type="term" value="F:isomerase activity"/>
    <property type="evidence" value="ECO:0007669"/>
    <property type="project" value="UniProtKB-KW"/>
</dbReference>
<dbReference type="InterPro" id="IPR014748">
    <property type="entry name" value="Enoyl-CoA_hydra_C"/>
</dbReference>
<dbReference type="InterPro" id="IPR018376">
    <property type="entry name" value="Enoyl-CoA_hyd/isom_CS"/>
</dbReference>
<protein>
    <recommendedName>
        <fullName evidence="7">Enoyl-CoA hydratase</fullName>
    </recommendedName>
</protein>
<evidence type="ECO:0000256" key="2">
    <source>
        <dbReference type="ARBA" id="ARBA00005254"/>
    </source>
</evidence>
<dbReference type="InterPro" id="IPR045002">
    <property type="entry name" value="Ech1-like"/>
</dbReference>
<keyword evidence="3" id="KW-0276">Fatty acid metabolism</keyword>
<organism evidence="6">
    <name type="scientific">marine metagenome</name>
    <dbReference type="NCBI Taxonomy" id="408172"/>
    <lineage>
        <taxon>unclassified sequences</taxon>
        <taxon>metagenomes</taxon>
        <taxon>ecological metagenomes</taxon>
    </lineage>
</organism>
<keyword evidence="4" id="KW-0443">Lipid metabolism</keyword>
<gene>
    <name evidence="6" type="ORF">METZ01_LOCUS156374</name>
</gene>
<dbReference type="UniPathway" id="UPA00659"/>
<dbReference type="CDD" id="cd06558">
    <property type="entry name" value="crotonase-like"/>
    <property type="match status" value="1"/>
</dbReference>
<dbReference type="Gene3D" id="1.10.12.10">
    <property type="entry name" value="Lyase 2-enoyl-coa Hydratase, Chain A, domain 2"/>
    <property type="match status" value="1"/>
</dbReference>
<sequence>MTSTCFDLSIDNRIAHLRLIRPEKRNSMIPAFWDELPRIVRDIDHNVRARVIVISSTGPHFSAGLDIGTFLKDSSGEATGAKARDVLGARAALLKKIQHMQETFSSLEDCRIPVIAAIQGGCIGGGVDLATACDMRYATADAFFTIFEINIGMTADVGTFPRLTRLIPEGLVRELAFTGRRMGAEEARECGLVNRVYPDQEAMLGEVMVVAAEIASKAPTAVFGSKRVINYSRDHATADVLDYIRVWNAAMLQPEEIIEALAANAQKRPGEFAELPLVGEQMSDS</sequence>
<dbReference type="AlphaFoldDB" id="A0A382APN6"/>